<accession>A0A9W7BXI0</accession>
<keyword evidence="5" id="KW-1185">Reference proteome</keyword>
<comment type="caution">
    <text evidence="4">The sequence shown here is derived from an EMBL/GenBank/DDBJ whole genome shotgun (WGS) entry which is preliminary data.</text>
</comment>
<dbReference type="Proteomes" id="UP001165085">
    <property type="component" value="Unassembled WGS sequence"/>
</dbReference>
<evidence type="ECO:0000313" key="5">
    <source>
        <dbReference type="Proteomes" id="UP001165085"/>
    </source>
</evidence>
<dbReference type="GO" id="GO:0005524">
    <property type="term" value="F:ATP binding"/>
    <property type="evidence" value="ECO:0007669"/>
    <property type="project" value="UniProtKB-UniRule"/>
</dbReference>
<dbReference type="GO" id="GO:0007052">
    <property type="term" value="P:mitotic spindle organization"/>
    <property type="evidence" value="ECO:0007669"/>
    <property type="project" value="TreeGrafter"/>
</dbReference>
<dbReference type="SUPFAM" id="SSF52540">
    <property type="entry name" value="P-loop containing nucleoside triphosphate hydrolases"/>
    <property type="match status" value="1"/>
</dbReference>
<evidence type="ECO:0000259" key="3">
    <source>
        <dbReference type="PROSITE" id="PS50067"/>
    </source>
</evidence>
<reference evidence="5" key="1">
    <citation type="journal article" date="2023" name="Commun. Biol.">
        <title>Genome analysis of Parmales, the sister group of diatoms, reveals the evolutionary specialization of diatoms from phago-mixotrophs to photoautotrophs.</title>
        <authorList>
            <person name="Ban H."/>
            <person name="Sato S."/>
            <person name="Yoshikawa S."/>
            <person name="Yamada K."/>
            <person name="Nakamura Y."/>
            <person name="Ichinomiya M."/>
            <person name="Sato N."/>
            <person name="Blanc-Mathieu R."/>
            <person name="Endo H."/>
            <person name="Kuwata A."/>
            <person name="Ogata H."/>
        </authorList>
    </citation>
    <scope>NUCLEOTIDE SEQUENCE [LARGE SCALE GENOMIC DNA]</scope>
    <source>
        <strain evidence="5">NIES 3701</strain>
    </source>
</reference>
<keyword evidence="1" id="KW-0505">Motor protein</keyword>
<dbReference type="AlphaFoldDB" id="A0A9W7BXI0"/>
<dbReference type="OrthoDB" id="3176171at2759"/>
<dbReference type="GO" id="GO:0008017">
    <property type="term" value="F:microtubule binding"/>
    <property type="evidence" value="ECO:0007669"/>
    <property type="project" value="InterPro"/>
</dbReference>
<name>A0A9W7BXI0_9STRA</name>
<dbReference type="Pfam" id="PF00225">
    <property type="entry name" value="Kinesin"/>
    <property type="match status" value="1"/>
</dbReference>
<organism evidence="4 5">
    <name type="scientific">Triparma strigata</name>
    <dbReference type="NCBI Taxonomy" id="1606541"/>
    <lineage>
        <taxon>Eukaryota</taxon>
        <taxon>Sar</taxon>
        <taxon>Stramenopiles</taxon>
        <taxon>Ochrophyta</taxon>
        <taxon>Bolidophyceae</taxon>
        <taxon>Parmales</taxon>
        <taxon>Triparmaceae</taxon>
        <taxon>Triparma</taxon>
    </lineage>
</organism>
<comment type="similarity">
    <text evidence="1">Belongs to the TRAFAC class myosin-kinesin ATPase superfamily. Kinesin family.</text>
</comment>
<dbReference type="InterPro" id="IPR027640">
    <property type="entry name" value="Kinesin-like_fam"/>
</dbReference>
<feature type="binding site" evidence="1">
    <location>
        <begin position="242"/>
        <end position="249"/>
    </location>
    <ligand>
        <name>ATP</name>
        <dbReference type="ChEBI" id="CHEBI:30616"/>
    </ligand>
</feature>
<dbReference type="InterPro" id="IPR001752">
    <property type="entry name" value="Kinesin_motor_dom"/>
</dbReference>
<evidence type="ECO:0000313" key="4">
    <source>
        <dbReference type="EMBL" id="GMH98211.1"/>
    </source>
</evidence>
<gene>
    <name evidence="4" type="ORF">TrST_g3729</name>
</gene>
<dbReference type="GO" id="GO:0003777">
    <property type="term" value="F:microtubule motor activity"/>
    <property type="evidence" value="ECO:0007669"/>
    <property type="project" value="InterPro"/>
</dbReference>
<dbReference type="GO" id="GO:0005875">
    <property type="term" value="C:microtubule associated complex"/>
    <property type="evidence" value="ECO:0007669"/>
    <property type="project" value="TreeGrafter"/>
</dbReference>
<feature type="region of interest" description="Disordered" evidence="2">
    <location>
        <begin position="1"/>
        <end position="26"/>
    </location>
</feature>
<feature type="domain" description="Kinesin motor" evidence="3">
    <location>
        <begin position="153"/>
        <end position="537"/>
    </location>
</feature>
<dbReference type="PANTHER" id="PTHR47969:SF9">
    <property type="entry name" value="KINESIN-LIKE PROTEIN"/>
    <property type="match status" value="1"/>
</dbReference>
<protein>
    <recommendedName>
        <fullName evidence="3">Kinesin motor domain-containing protein</fullName>
    </recommendedName>
</protein>
<dbReference type="PRINTS" id="PR00380">
    <property type="entry name" value="KINESINHEAVY"/>
</dbReference>
<dbReference type="InterPro" id="IPR036961">
    <property type="entry name" value="Kinesin_motor_dom_sf"/>
</dbReference>
<proteinExistence type="inferred from homology"/>
<dbReference type="InterPro" id="IPR027417">
    <property type="entry name" value="P-loop_NTPase"/>
</dbReference>
<keyword evidence="1" id="KW-0547">Nucleotide-binding</keyword>
<evidence type="ECO:0000256" key="1">
    <source>
        <dbReference type="PROSITE-ProRule" id="PRU00283"/>
    </source>
</evidence>
<feature type="region of interest" description="Disordered" evidence="2">
    <location>
        <begin position="391"/>
        <end position="427"/>
    </location>
</feature>
<dbReference type="Gene3D" id="3.40.850.10">
    <property type="entry name" value="Kinesin motor domain"/>
    <property type="match status" value="1"/>
</dbReference>
<feature type="region of interest" description="Disordered" evidence="2">
    <location>
        <begin position="648"/>
        <end position="667"/>
    </location>
</feature>
<dbReference type="GO" id="GO:0007018">
    <property type="term" value="P:microtubule-based movement"/>
    <property type="evidence" value="ECO:0007669"/>
    <property type="project" value="InterPro"/>
</dbReference>
<dbReference type="PANTHER" id="PTHR47969">
    <property type="entry name" value="CHROMOSOME-ASSOCIATED KINESIN KIF4A-RELATED"/>
    <property type="match status" value="1"/>
</dbReference>
<feature type="compositionally biased region" description="Gly residues" evidence="2">
    <location>
        <begin position="651"/>
        <end position="663"/>
    </location>
</feature>
<sequence length="706" mass="78316">MNPHHVYANNAANSTDSSNPFGEDLSHRNTAQESAWASTNADARAVFSYRESLLSPTVRKQMIKSIRDYYAVYWLSKLLNSMNVSGEIVRCIVDYAYPGAGTVVPLLLTLLPRDWESKKKVTSLADVMRGVKVASMNDRKVASATGGEEARGNFRIYVRPRPMLEKEAAAGNYHVISCSREKSITLHCGRVGRSGNRLTTEHRLYSFDRVFSENTDNQKIGNSALGEAKVMGNKPRTVICYGQTGTGKTYTFSAILDSLGSRLCGLDAPGFSVYLQFYEVHGKKCYDLMNSRNNLRILSDSSERVHALGATVVDFKLRAEAEESSEDSFKRWKAVLEAPLALRSTQSTQRNDVSSRSHSIFTVTLINEEEIRLEKVRKEEERRMKRMEMEMDSSVVDSDNSFGVDDDEDNGEENEGEKAEEANANVEHPAFSVINTKFRLVDLAGSEQNADTGKMAAKDHKESADINTALMSLKECIRRHRSKSGSNYRAHLLTCILRECFTDVNHRTTIFATVSPTTIDTMHTLNTLNHVAMMQVRPNKKERVTSGSGKVKENLGGIISNITVEVPIVDSGTFNKPVSEWTAEEVRGWIAVANGGKFSHIVLPPSLRGSDLLKLNEMNLSSLFDMTRAEEITARGVGEGSTWVISANAESGGGGGEGEGGGTQTEAEVGRARQEIGRELFQALRIENKHIAQKRLMQENKDRMIR</sequence>
<dbReference type="SMART" id="SM00129">
    <property type="entry name" value="KISc"/>
    <property type="match status" value="1"/>
</dbReference>
<feature type="compositionally biased region" description="Acidic residues" evidence="2">
    <location>
        <begin position="404"/>
        <end position="415"/>
    </location>
</feature>
<dbReference type="GO" id="GO:0051231">
    <property type="term" value="P:spindle elongation"/>
    <property type="evidence" value="ECO:0007669"/>
    <property type="project" value="TreeGrafter"/>
</dbReference>
<dbReference type="PROSITE" id="PS50067">
    <property type="entry name" value="KINESIN_MOTOR_2"/>
    <property type="match status" value="1"/>
</dbReference>
<evidence type="ECO:0000256" key="2">
    <source>
        <dbReference type="SAM" id="MobiDB-lite"/>
    </source>
</evidence>
<dbReference type="EMBL" id="BRXY01000511">
    <property type="protein sequence ID" value="GMH98211.1"/>
    <property type="molecule type" value="Genomic_DNA"/>
</dbReference>
<keyword evidence="1" id="KW-0067">ATP-binding</keyword>